<evidence type="ECO:0000313" key="3">
    <source>
        <dbReference type="Proteomes" id="UP001519310"/>
    </source>
</evidence>
<protein>
    <recommendedName>
        <fullName evidence="1">Peptidase C14 caspase domain-containing protein</fullName>
    </recommendedName>
</protein>
<feature type="domain" description="Peptidase C14 caspase" evidence="1">
    <location>
        <begin position="18"/>
        <end position="268"/>
    </location>
</feature>
<evidence type="ECO:0000259" key="1">
    <source>
        <dbReference type="Pfam" id="PF00656"/>
    </source>
</evidence>
<dbReference type="InterPro" id="IPR029030">
    <property type="entry name" value="Caspase-like_dom_sf"/>
</dbReference>
<gene>
    <name evidence="2" type="ORF">J2Z77_003895</name>
</gene>
<comment type="caution">
    <text evidence="2">The sequence shown here is derived from an EMBL/GenBank/DDBJ whole genome shotgun (WGS) entry which is preliminary data.</text>
</comment>
<dbReference type="RefSeq" id="WP_189969530.1">
    <property type="nucleotide sequence ID" value="NZ_BMVL01000006.1"/>
</dbReference>
<proteinExistence type="predicted"/>
<dbReference type="InterPro" id="IPR050452">
    <property type="entry name" value="Metacaspase"/>
</dbReference>
<dbReference type="EMBL" id="JAGGLQ010000006">
    <property type="protein sequence ID" value="MBP2038088.1"/>
    <property type="molecule type" value="Genomic_DNA"/>
</dbReference>
<keyword evidence="3" id="KW-1185">Reference proteome</keyword>
<dbReference type="PANTHER" id="PTHR48104">
    <property type="entry name" value="METACASPASE-4"/>
    <property type="match status" value="1"/>
</dbReference>
<dbReference type="Pfam" id="PF00656">
    <property type="entry name" value="Peptidase_C14"/>
    <property type="match status" value="1"/>
</dbReference>
<organism evidence="2 3">
    <name type="scientific">Streptomyces avidinii</name>
    <dbReference type="NCBI Taxonomy" id="1895"/>
    <lineage>
        <taxon>Bacteria</taxon>
        <taxon>Bacillati</taxon>
        <taxon>Actinomycetota</taxon>
        <taxon>Actinomycetes</taxon>
        <taxon>Kitasatosporales</taxon>
        <taxon>Streptomycetaceae</taxon>
        <taxon>Streptomyces</taxon>
    </lineage>
</organism>
<reference evidence="2 3" key="1">
    <citation type="submission" date="2021-03" db="EMBL/GenBank/DDBJ databases">
        <title>Genomic Encyclopedia of Type Strains, Phase IV (KMG-IV): sequencing the most valuable type-strain genomes for metagenomic binning, comparative biology and taxonomic classification.</title>
        <authorList>
            <person name="Goeker M."/>
        </authorList>
    </citation>
    <scope>NUCLEOTIDE SEQUENCE [LARGE SCALE GENOMIC DNA]</scope>
    <source>
        <strain evidence="2 3">DSM 40526</strain>
    </source>
</reference>
<dbReference type="Proteomes" id="UP001519310">
    <property type="component" value="Unassembled WGS sequence"/>
</dbReference>
<name>A0ABS4L7P5_STRAV</name>
<accession>A0ABS4L7P5</accession>
<evidence type="ECO:0000313" key="2">
    <source>
        <dbReference type="EMBL" id="MBP2038088.1"/>
    </source>
</evidence>
<dbReference type="SUPFAM" id="SSF52129">
    <property type="entry name" value="Caspase-like"/>
    <property type="match status" value="1"/>
</dbReference>
<dbReference type="PANTHER" id="PTHR48104:SF30">
    <property type="entry name" value="METACASPASE-1"/>
    <property type="match status" value="1"/>
</dbReference>
<dbReference type="Gene3D" id="3.40.50.1460">
    <property type="match status" value="1"/>
</dbReference>
<sequence length="284" mass="31405">MPTGLSLHIGLNKVDPAAYDGWDGTLLACENDARDMAAVGRAAGFEDTLVLTGDGTVENITGELRAAAARLKAGDILLFTYSGHGGQMPNTTGSDVEPDRQDETLVFFDRQFLDDELYREFRRFEEGVRIVALLDCCHSGSAIESVHELLTPEAMRSHFQTSDPDGLEAASRMMPLFRQQQAFEQHRDLYEGLQRELREGNGGGPTPGAVLIAACQDNQVASDGDVNGLFTAQLLKVWKEGAFRGDYRTFHRNIQQRMPAIQSPNFYTTGNPSEEFLRQKPFTV</sequence>
<dbReference type="InterPro" id="IPR011600">
    <property type="entry name" value="Pept_C14_caspase"/>
</dbReference>